<organism evidence="1 2">
    <name type="scientific">Photobacterium swingsii</name>
    <dbReference type="NCBI Taxonomy" id="680026"/>
    <lineage>
        <taxon>Bacteria</taxon>
        <taxon>Pseudomonadati</taxon>
        <taxon>Pseudomonadota</taxon>
        <taxon>Gammaproteobacteria</taxon>
        <taxon>Vibrionales</taxon>
        <taxon>Vibrionaceae</taxon>
        <taxon>Photobacterium</taxon>
    </lineage>
</organism>
<protein>
    <recommendedName>
        <fullName evidence="3">N-acetyltransferase domain-containing protein</fullName>
    </recommendedName>
</protein>
<dbReference type="STRING" id="680026.AB733_11670"/>
<dbReference type="RefSeq" id="WP_048898932.1">
    <property type="nucleotide sequence ID" value="NZ_AP024853.1"/>
</dbReference>
<keyword evidence="2" id="KW-1185">Reference proteome</keyword>
<proteinExistence type="predicted"/>
<name>A0A0J8VB59_9GAMM</name>
<reference evidence="1 2" key="1">
    <citation type="submission" date="2018-01" db="EMBL/GenBank/DDBJ databases">
        <title>Whole genome sequencing of Histamine producing bacteria.</title>
        <authorList>
            <person name="Butler K."/>
        </authorList>
    </citation>
    <scope>NUCLEOTIDE SEQUENCE [LARGE SCALE GENOMIC DNA]</scope>
    <source>
        <strain evidence="1 2">DSM 24669</strain>
    </source>
</reference>
<dbReference type="AlphaFoldDB" id="A0A0J8VB59"/>
<dbReference type="Proteomes" id="UP000240481">
    <property type="component" value="Unassembled WGS sequence"/>
</dbReference>
<sequence>MEIIFKKVNYDIYRSMLERKLMCVATRDDIPDLVEDTFRLLRDGKAHLFLCPTGGAILEPVIDNGIACINVVFGWNTNGRGILDYSGVYEKLARDIGATRIISFARREGVFRLWKRQGFYKVGYNEQGLIKFAKDLR</sequence>
<accession>A0A0J8VB59</accession>
<evidence type="ECO:0008006" key="3">
    <source>
        <dbReference type="Google" id="ProtNLM"/>
    </source>
</evidence>
<gene>
    <name evidence="1" type="ORF">C9I94_10715</name>
</gene>
<evidence type="ECO:0000313" key="1">
    <source>
        <dbReference type="EMBL" id="PSW24500.1"/>
    </source>
</evidence>
<comment type="caution">
    <text evidence="1">The sequence shown here is derived from an EMBL/GenBank/DDBJ whole genome shotgun (WGS) entry which is preliminary data.</text>
</comment>
<dbReference type="EMBL" id="PYLZ01000005">
    <property type="protein sequence ID" value="PSW24500.1"/>
    <property type="molecule type" value="Genomic_DNA"/>
</dbReference>
<evidence type="ECO:0000313" key="2">
    <source>
        <dbReference type="Proteomes" id="UP000240481"/>
    </source>
</evidence>